<dbReference type="Proteomes" id="UP001371456">
    <property type="component" value="Unassembled WGS sequence"/>
</dbReference>
<accession>A0AAN8SWW9</accession>
<evidence type="ECO:0000313" key="3">
    <source>
        <dbReference type="Proteomes" id="UP001371456"/>
    </source>
</evidence>
<protein>
    <recommendedName>
        <fullName evidence="1">Rhodanese domain-containing protein</fullName>
    </recommendedName>
</protein>
<comment type="caution">
    <text evidence="2">The sequence shown here is derived from an EMBL/GenBank/DDBJ whole genome shotgun (WGS) entry which is preliminary data.</text>
</comment>
<evidence type="ECO:0000259" key="1">
    <source>
        <dbReference type="PROSITE" id="PS50206"/>
    </source>
</evidence>
<dbReference type="InterPro" id="IPR044664">
    <property type="entry name" value="STR11-like"/>
</dbReference>
<evidence type="ECO:0000313" key="2">
    <source>
        <dbReference type="EMBL" id="KAK6773888.1"/>
    </source>
</evidence>
<dbReference type="EMBL" id="JBANQN010000012">
    <property type="protein sequence ID" value="KAK6773888.1"/>
    <property type="molecule type" value="Genomic_DNA"/>
</dbReference>
<name>A0AAN8SWW9_SOLBU</name>
<proteinExistence type="predicted"/>
<dbReference type="InterPro" id="IPR001763">
    <property type="entry name" value="Rhodanese-like_dom"/>
</dbReference>
<dbReference type="InterPro" id="IPR036873">
    <property type="entry name" value="Rhodanese-like_dom_sf"/>
</dbReference>
<dbReference type="Gene3D" id="3.40.250.10">
    <property type="entry name" value="Rhodanese-like domain"/>
    <property type="match status" value="1"/>
</dbReference>
<sequence>MEALGHGLLPLGAVRTCQKGRCQLIGSIHFLSYPVPSSLKSLKYKNNIRMQAVQEEYELKQMKDMAAAKNRWDALIRDGKVKVLTPREAGYAIQLSNKMLLDVRPFVERKKAWVNGSTWIPIFDVDTSLELRTLSLKATNFLMGGWWSGVPALSYNIEFLSNVEEKFAKDTDLIVACQKGLRSIAACEVLYNAGYNNIFWVQGGLEAAEEEDLEREGPQPFKFAGIGGLSEFLGWTDQQRDAAAKEGWGYRLTFSARLVGLVLGADALFIGAQKVGQYLQIRAQHRIKPLSFKYIILHRWIRLPARALGLINNVITSLNKTTLQLIVVRISIPLLNLCVVEIWTYLC</sequence>
<dbReference type="SUPFAM" id="SSF52821">
    <property type="entry name" value="Rhodanese/Cell cycle control phosphatase"/>
    <property type="match status" value="1"/>
</dbReference>
<dbReference type="SMART" id="SM00450">
    <property type="entry name" value="RHOD"/>
    <property type="match status" value="1"/>
</dbReference>
<dbReference type="PROSITE" id="PS50206">
    <property type="entry name" value="RHODANESE_3"/>
    <property type="match status" value="1"/>
</dbReference>
<keyword evidence="3" id="KW-1185">Reference proteome</keyword>
<reference evidence="2 3" key="1">
    <citation type="submission" date="2024-02" db="EMBL/GenBank/DDBJ databases">
        <title>de novo genome assembly of Solanum bulbocastanum strain 11H21.</title>
        <authorList>
            <person name="Hosaka A.J."/>
        </authorList>
    </citation>
    <scope>NUCLEOTIDE SEQUENCE [LARGE SCALE GENOMIC DNA]</scope>
    <source>
        <tissue evidence="2">Young leaves</tissue>
    </source>
</reference>
<dbReference type="PANTHER" id="PTHR45187:SF2">
    <property type="entry name" value="RHODANESE-LIKE DOMAIN-CONTAINING PROTEIN 11, CHLOROPLASTIC"/>
    <property type="match status" value="1"/>
</dbReference>
<dbReference type="Pfam" id="PF00581">
    <property type="entry name" value="Rhodanese"/>
    <property type="match status" value="1"/>
</dbReference>
<dbReference type="PANTHER" id="PTHR45187">
    <property type="entry name" value="RHODANESE-LIKE DOMAIN-CONTAINING PROTEIN 11, CHLOROPLASTIC"/>
    <property type="match status" value="1"/>
</dbReference>
<organism evidence="2 3">
    <name type="scientific">Solanum bulbocastanum</name>
    <name type="common">Wild potato</name>
    <dbReference type="NCBI Taxonomy" id="147425"/>
    <lineage>
        <taxon>Eukaryota</taxon>
        <taxon>Viridiplantae</taxon>
        <taxon>Streptophyta</taxon>
        <taxon>Embryophyta</taxon>
        <taxon>Tracheophyta</taxon>
        <taxon>Spermatophyta</taxon>
        <taxon>Magnoliopsida</taxon>
        <taxon>eudicotyledons</taxon>
        <taxon>Gunneridae</taxon>
        <taxon>Pentapetalae</taxon>
        <taxon>asterids</taxon>
        <taxon>lamiids</taxon>
        <taxon>Solanales</taxon>
        <taxon>Solanaceae</taxon>
        <taxon>Solanoideae</taxon>
        <taxon>Solaneae</taxon>
        <taxon>Solanum</taxon>
    </lineage>
</organism>
<dbReference type="CDD" id="cd00158">
    <property type="entry name" value="RHOD"/>
    <property type="match status" value="1"/>
</dbReference>
<dbReference type="AlphaFoldDB" id="A0AAN8SWW9"/>
<gene>
    <name evidence="2" type="ORF">RDI58_029127</name>
</gene>
<feature type="domain" description="Rhodanese" evidence="1">
    <location>
        <begin position="94"/>
        <end position="217"/>
    </location>
</feature>